<name>C1MLW0_MICPC</name>
<dbReference type="Proteomes" id="UP000001876">
    <property type="component" value="Unassembled WGS sequence"/>
</dbReference>
<dbReference type="SMART" id="SM01117">
    <property type="entry name" value="Cyt-b5"/>
    <property type="match status" value="1"/>
</dbReference>
<reference evidence="6 7" key="1">
    <citation type="journal article" date="2009" name="Science">
        <title>Green evolution and dynamic adaptations revealed by genomes of the marine picoeukaryotes Micromonas.</title>
        <authorList>
            <person name="Worden A.Z."/>
            <person name="Lee J.H."/>
            <person name="Mock T."/>
            <person name="Rouze P."/>
            <person name="Simmons M.P."/>
            <person name="Aerts A.L."/>
            <person name="Allen A.E."/>
            <person name="Cuvelier M.L."/>
            <person name="Derelle E."/>
            <person name="Everett M.V."/>
            <person name="Foulon E."/>
            <person name="Grimwood J."/>
            <person name="Gundlach H."/>
            <person name="Henrissat B."/>
            <person name="Napoli C."/>
            <person name="McDonald S.M."/>
            <person name="Parker M.S."/>
            <person name="Rombauts S."/>
            <person name="Salamov A."/>
            <person name="Von Dassow P."/>
            <person name="Badger J.H."/>
            <person name="Coutinho P.M."/>
            <person name="Demir E."/>
            <person name="Dubchak I."/>
            <person name="Gentemann C."/>
            <person name="Eikrem W."/>
            <person name="Gready J.E."/>
            <person name="John U."/>
            <person name="Lanier W."/>
            <person name="Lindquist E.A."/>
            <person name="Lucas S."/>
            <person name="Mayer K.F."/>
            <person name="Moreau H."/>
            <person name="Not F."/>
            <person name="Otillar R."/>
            <person name="Panaud O."/>
            <person name="Pangilinan J."/>
            <person name="Paulsen I."/>
            <person name="Piegu B."/>
            <person name="Poliakov A."/>
            <person name="Robbens S."/>
            <person name="Schmutz J."/>
            <person name="Toulza E."/>
            <person name="Wyss T."/>
            <person name="Zelensky A."/>
            <person name="Zhou K."/>
            <person name="Armbrust E.V."/>
            <person name="Bhattacharya D."/>
            <person name="Goodenough U.W."/>
            <person name="Van de Peer Y."/>
            <person name="Grigoriev I.V."/>
        </authorList>
    </citation>
    <scope>NUCLEOTIDE SEQUENCE [LARGE SCALE GENOMIC DNA]</scope>
    <source>
        <strain evidence="6 7">CCMP1545</strain>
    </source>
</reference>
<dbReference type="OrthoDB" id="432299at2759"/>
<dbReference type="SUPFAM" id="SSF55856">
    <property type="entry name" value="Cytochrome b5-like heme/steroid binding domain"/>
    <property type="match status" value="1"/>
</dbReference>
<dbReference type="AlphaFoldDB" id="C1MLW0"/>
<dbReference type="InterPro" id="IPR036400">
    <property type="entry name" value="Cyt_B5-like_heme/steroid_sf"/>
</dbReference>
<dbReference type="GO" id="GO:0046872">
    <property type="term" value="F:metal ion binding"/>
    <property type="evidence" value="ECO:0007669"/>
    <property type="project" value="UniProtKB-UniRule"/>
</dbReference>
<dbReference type="Pfam" id="PF00173">
    <property type="entry name" value="Cyt-b5"/>
    <property type="match status" value="1"/>
</dbReference>
<dbReference type="GeneID" id="9682273"/>
<evidence type="ECO:0000256" key="1">
    <source>
        <dbReference type="ARBA" id="ARBA00022617"/>
    </source>
</evidence>
<dbReference type="RefSeq" id="XP_003057287.1">
    <property type="nucleotide sequence ID" value="XM_003057241.1"/>
</dbReference>
<keyword evidence="1 4" id="KW-0349">Heme</keyword>
<proteinExistence type="inferred from homology"/>
<keyword evidence="7" id="KW-1185">Reference proteome</keyword>
<dbReference type="GO" id="GO:0004128">
    <property type="term" value="F:cytochrome-b5 reductase activity, acting on NAD(P)H"/>
    <property type="evidence" value="ECO:0007669"/>
    <property type="project" value="TreeGrafter"/>
</dbReference>
<keyword evidence="3 4" id="KW-0408">Iron</keyword>
<evidence type="ECO:0000313" key="6">
    <source>
        <dbReference type="EMBL" id="EEH58932.1"/>
    </source>
</evidence>
<dbReference type="InterPro" id="IPR001199">
    <property type="entry name" value="Cyt_B5-like_heme/steroid-bd"/>
</dbReference>
<dbReference type="Gene3D" id="3.10.120.10">
    <property type="entry name" value="Cytochrome b5-like heme/steroid binding domain"/>
    <property type="match status" value="1"/>
</dbReference>
<dbReference type="STRING" id="564608.C1MLW0"/>
<dbReference type="PANTHER" id="PTHR46237">
    <property type="entry name" value="CYTOCHROME B5 REDUCTASE 4 FAMILY MEMBER"/>
    <property type="match status" value="1"/>
</dbReference>
<dbReference type="GO" id="GO:0005737">
    <property type="term" value="C:cytoplasm"/>
    <property type="evidence" value="ECO:0007669"/>
    <property type="project" value="TreeGrafter"/>
</dbReference>
<feature type="non-terminal residue" evidence="6">
    <location>
        <position position="108"/>
    </location>
</feature>
<dbReference type="OMA" id="GHSQLDW"/>
<gene>
    <name evidence="6" type="ORF">MICPUCDRAFT_7497</name>
</gene>
<dbReference type="eggNOG" id="KOG0536">
    <property type="taxonomic scope" value="Eukaryota"/>
</dbReference>
<feature type="domain" description="Cytochrome b5 heme-binding" evidence="5">
    <location>
        <begin position="32"/>
        <end position="108"/>
    </location>
</feature>
<dbReference type="PANTHER" id="PTHR46237:SF1">
    <property type="entry name" value="CYTOCHROME B5 REDUCTASE 4"/>
    <property type="match status" value="1"/>
</dbReference>
<dbReference type="PROSITE" id="PS50255">
    <property type="entry name" value="CYTOCHROME_B5_2"/>
    <property type="match status" value="1"/>
</dbReference>
<evidence type="ECO:0000256" key="3">
    <source>
        <dbReference type="ARBA" id="ARBA00023004"/>
    </source>
</evidence>
<dbReference type="GO" id="GO:0020037">
    <property type="term" value="F:heme binding"/>
    <property type="evidence" value="ECO:0007669"/>
    <property type="project" value="UniProtKB-UniRule"/>
</dbReference>
<evidence type="ECO:0000259" key="5">
    <source>
        <dbReference type="PROSITE" id="PS50255"/>
    </source>
</evidence>
<evidence type="ECO:0000256" key="4">
    <source>
        <dbReference type="RuleBase" id="RU362121"/>
    </source>
</evidence>
<protein>
    <submittedName>
        <fullName evidence="6">Predicted protein</fullName>
    </submittedName>
</protein>
<keyword evidence="2 4" id="KW-0479">Metal-binding</keyword>
<dbReference type="InterPro" id="IPR051872">
    <property type="entry name" value="Cytochrome_b5/Flavoprotein_Rdt"/>
</dbReference>
<dbReference type="EMBL" id="GG663737">
    <property type="protein sequence ID" value="EEH58932.1"/>
    <property type="molecule type" value="Genomic_DNA"/>
</dbReference>
<evidence type="ECO:0000313" key="7">
    <source>
        <dbReference type="Proteomes" id="UP000001876"/>
    </source>
</evidence>
<dbReference type="KEGG" id="mpp:MICPUCDRAFT_7497"/>
<comment type="similarity">
    <text evidence="4">Belongs to the cytochrome b5 family.</text>
</comment>
<evidence type="ECO:0000256" key="2">
    <source>
        <dbReference type="ARBA" id="ARBA00022723"/>
    </source>
</evidence>
<dbReference type="FunFam" id="3.10.120.10:FF:000001">
    <property type="entry name" value="Cytochrome b5 reductase 4"/>
    <property type="match status" value="1"/>
</dbReference>
<organism evidence="7">
    <name type="scientific">Micromonas pusilla (strain CCMP1545)</name>
    <name type="common">Picoplanktonic green alga</name>
    <dbReference type="NCBI Taxonomy" id="564608"/>
    <lineage>
        <taxon>Eukaryota</taxon>
        <taxon>Viridiplantae</taxon>
        <taxon>Chlorophyta</taxon>
        <taxon>Mamiellophyceae</taxon>
        <taxon>Mamiellales</taxon>
        <taxon>Mamiellaceae</taxon>
        <taxon>Micromonas</taxon>
    </lineage>
</organism>
<feature type="non-terminal residue" evidence="6">
    <location>
        <position position="1"/>
    </location>
</feature>
<sequence>KIQLAPGFSQMSWMRLAKTHPDIAGLNGASRKRKISMEEVKTHRTEEDGWTVLRGKVYHLSPYLDFHPGGRKILKKALGEDCTALFDKFHRWVNGEFMLERCKVGVLD</sequence>
<dbReference type="PROSITE" id="PS00191">
    <property type="entry name" value="CYTOCHROME_B5_1"/>
    <property type="match status" value="1"/>
</dbReference>
<dbReference type="InterPro" id="IPR018506">
    <property type="entry name" value="Cyt_B5_heme-BS"/>
</dbReference>
<accession>C1MLW0</accession>